<feature type="domain" description="Schlafen AlbA-2" evidence="1">
    <location>
        <begin position="224"/>
        <end position="364"/>
    </location>
</feature>
<dbReference type="RefSeq" id="WP_311498986.1">
    <property type="nucleotide sequence ID" value="NZ_JAVRHN010000003.1"/>
</dbReference>
<accession>A0ABU3DPE8</accession>
<dbReference type="EMBL" id="JAVRHN010000003">
    <property type="protein sequence ID" value="MDT0685566.1"/>
    <property type="molecule type" value="Genomic_DNA"/>
</dbReference>
<evidence type="ECO:0000313" key="2">
    <source>
        <dbReference type="EMBL" id="MDT0685566.1"/>
    </source>
</evidence>
<dbReference type="Gene3D" id="3.30.950.30">
    <property type="entry name" value="Schlafen, AAA domain"/>
    <property type="match status" value="1"/>
</dbReference>
<proteinExistence type="predicted"/>
<gene>
    <name evidence="2" type="ORF">RM541_04285</name>
</gene>
<keyword evidence="2" id="KW-0067">ATP-binding</keyword>
<dbReference type="InterPro" id="IPR007421">
    <property type="entry name" value="Schlafen_AlbA_2_dom"/>
</dbReference>
<sequence length="388" mass="44526">MEAAFYYLVRVKLIRFIKDDNIDFISDEKEFIDKSPIKAREKALDYYNSYIDTLLEPNLSHKEVRALLSERIKGADKPYEFDHISNDEELYIPPSMSKRIGIGVFLKFTQPEGGEREGEEHLIHGVGFSLFGTNLSIMDSLNLEINYYNDFGYDKDDQEISLRFYNEEDDEIYDEVILKTPFDWTGLDKPQDDNFEEEKGESIGIKPNELSVAELAEILIHKGEGKMIEFKPSLQSYERDGKVVFGKFNRFEILRTIAAFLNSKGGFLLVGVSDIGKLLGLDNDFSLSGDNSDNPKDYFKIQVDYIVKNNFKALASNISGEFVNLDGKEIYFFRVKPSAQPVFVLNDTENSVNPQKQFYVRMTGASSIHYYDIEDIVGYCLNHWGKSS</sequence>
<evidence type="ECO:0000259" key="1">
    <source>
        <dbReference type="Pfam" id="PF04326"/>
    </source>
</evidence>
<dbReference type="GO" id="GO:0005524">
    <property type="term" value="F:ATP binding"/>
    <property type="evidence" value="ECO:0007669"/>
    <property type="project" value="UniProtKB-KW"/>
</dbReference>
<evidence type="ECO:0000313" key="3">
    <source>
        <dbReference type="Proteomes" id="UP001253848"/>
    </source>
</evidence>
<reference evidence="2 3" key="1">
    <citation type="submission" date="2023-09" db="EMBL/GenBank/DDBJ databases">
        <authorList>
            <person name="Rey-Velasco X."/>
        </authorList>
    </citation>
    <scope>NUCLEOTIDE SEQUENCE [LARGE SCALE GENOMIC DNA]</scope>
    <source>
        <strain evidence="2 3">F225</strain>
    </source>
</reference>
<keyword evidence="3" id="KW-1185">Reference proteome</keyword>
<dbReference type="InterPro" id="IPR038461">
    <property type="entry name" value="Schlafen_AlbA_2_dom_sf"/>
</dbReference>
<name>A0ABU3DPE8_9FLAO</name>
<keyword evidence="2" id="KW-0547">Nucleotide-binding</keyword>
<organism evidence="2 3">
    <name type="scientific">Autumnicola psychrophila</name>
    <dbReference type="NCBI Taxonomy" id="3075592"/>
    <lineage>
        <taxon>Bacteria</taxon>
        <taxon>Pseudomonadati</taxon>
        <taxon>Bacteroidota</taxon>
        <taxon>Flavobacteriia</taxon>
        <taxon>Flavobacteriales</taxon>
        <taxon>Flavobacteriaceae</taxon>
        <taxon>Autumnicola</taxon>
    </lineage>
</organism>
<protein>
    <submittedName>
        <fullName evidence="2">ATP-binding protein</fullName>
    </submittedName>
</protein>
<comment type="caution">
    <text evidence="2">The sequence shown here is derived from an EMBL/GenBank/DDBJ whole genome shotgun (WGS) entry which is preliminary data.</text>
</comment>
<dbReference type="Proteomes" id="UP001253848">
    <property type="component" value="Unassembled WGS sequence"/>
</dbReference>
<dbReference type="Pfam" id="PF04326">
    <property type="entry name" value="SLFN_AlbA_2"/>
    <property type="match status" value="1"/>
</dbReference>